<reference evidence="1" key="2">
    <citation type="submission" date="2011-02" db="EMBL/GenBank/DDBJ databases">
        <authorList>
            <person name="MacLean D."/>
        </authorList>
    </citation>
    <scope>NUCLEOTIDE SEQUENCE</scope>
</reference>
<dbReference type="PANTHER" id="PTHR46533:SF1">
    <property type="entry name" value="ZINC FINGER MYND DOMAIN-CONTAINING PROTEIN 12"/>
    <property type="match status" value="1"/>
</dbReference>
<dbReference type="InterPro" id="IPR011990">
    <property type="entry name" value="TPR-like_helical_dom_sf"/>
</dbReference>
<accession>F0WZS2</accession>
<organism evidence="1">
    <name type="scientific">Albugo laibachii Nc14</name>
    <dbReference type="NCBI Taxonomy" id="890382"/>
    <lineage>
        <taxon>Eukaryota</taxon>
        <taxon>Sar</taxon>
        <taxon>Stramenopiles</taxon>
        <taxon>Oomycota</taxon>
        <taxon>Peronosporomycetes</taxon>
        <taxon>Albuginales</taxon>
        <taxon>Albuginaceae</taxon>
        <taxon>Albugo</taxon>
    </lineage>
</organism>
<sequence length="285" mass="32505">MSEGRWDDLLTESEDLCAEKRYKSANEKVLLVLNEMTVIYGENAPDLVNCYLHLAEIMLKQNQLNETEETLSLIKWILIKESGNLDQELILSHNARMEKLYCLMMIRHRSFERALNHASRGAYFCSLLLGPDHIETSQFYFQIGSILNNETWQSAESSCLNPNSKGSGMLNKVVDIWYQVLNDKMLNSSLLSFSQSKLQEGARMLELIAEFQLKQNGRTQPPDGKILHTRGLISIELGLQTEALKFIKCAHDVYSKALGTDNPVTKDAQKSLYWVEENLPNSKLN</sequence>
<evidence type="ECO:0000313" key="1">
    <source>
        <dbReference type="EMBL" id="CCA26999.1"/>
    </source>
</evidence>
<dbReference type="PANTHER" id="PTHR46533">
    <property type="entry name" value="ZINC FINGER MYND DOMAIN-CONTAINING PROTEIN 12"/>
    <property type="match status" value="1"/>
</dbReference>
<name>F0WZS2_9STRA</name>
<dbReference type="Gene3D" id="1.25.40.10">
    <property type="entry name" value="Tetratricopeptide repeat domain"/>
    <property type="match status" value="1"/>
</dbReference>
<reference evidence="1" key="1">
    <citation type="journal article" date="2011" name="PLoS Biol.">
        <title>Gene gain and loss during evolution of obligate parasitism in the white rust pathogen of Arabidopsis thaliana.</title>
        <authorList>
            <person name="Kemen E."/>
            <person name="Gardiner A."/>
            <person name="Schultz-Larsen T."/>
            <person name="Kemen A.C."/>
            <person name="Balmuth A.L."/>
            <person name="Robert-Seilaniantz A."/>
            <person name="Bailey K."/>
            <person name="Holub E."/>
            <person name="Studholme D.J."/>
            <person name="Maclean D."/>
            <person name="Jones J.D."/>
        </authorList>
    </citation>
    <scope>NUCLEOTIDE SEQUENCE</scope>
</reference>
<dbReference type="HOGENOM" id="CLU_935327_0_0_1"/>
<gene>
    <name evidence="1" type="primary">AlNc14C440G11663</name>
    <name evidence="1" type="ORF">ALNC14_131430</name>
</gene>
<dbReference type="EMBL" id="FR824483">
    <property type="protein sequence ID" value="CCA26999.1"/>
    <property type="molecule type" value="Genomic_DNA"/>
</dbReference>
<proteinExistence type="predicted"/>
<protein>
    <submittedName>
        <fullName evidence="1">Uncharacterized protein AlNc14C440G11663</fullName>
    </submittedName>
</protein>
<dbReference type="InterPro" id="IPR053248">
    <property type="entry name" value="Zinc_finger_MYND_domain"/>
</dbReference>
<dbReference type="AlphaFoldDB" id="F0WZS2"/>